<dbReference type="SUPFAM" id="SSF74877">
    <property type="entry name" value="Major surface antigen p30, SAG1"/>
    <property type="match status" value="4"/>
</dbReference>
<dbReference type="Gene3D" id="2.60.40.1320">
    <property type="entry name" value="SRS domain"/>
    <property type="match status" value="5"/>
</dbReference>
<dbReference type="EMBL" id="LN714482">
    <property type="protein sequence ID" value="CEL66921.1"/>
    <property type="molecule type" value="Genomic_DNA"/>
</dbReference>
<dbReference type="InParanoid" id="F0VGU3"/>
<proteinExistence type="predicted"/>
<dbReference type="GeneID" id="13442967"/>
<feature type="signal peptide" evidence="1">
    <location>
        <begin position="1"/>
        <end position="27"/>
    </location>
</feature>
<reference evidence="2" key="2">
    <citation type="submission" date="2011-03" db="EMBL/GenBank/DDBJ databases">
        <title>Comparative genomics and transcriptomics of Neospora caninum and Toxoplasma gondii.</title>
        <authorList>
            <person name="Reid A.J."/>
            <person name="Sohal A."/>
            <person name="Harris D."/>
            <person name="Quail M."/>
            <person name="Sanders M."/>
            <person name="Berriman M."/>
            <person name="Wastling J.M."/>
            <person name="Pain A."/>
        </authorList>
    </citation>
    <scope>NUCLEOTIDE SEQUENCE</scope>
    <source>
        <strain evidence="2">Liverpool</strain>
    </source>
</reference>
<reference evidence="4" key="3">
    <citation type="journal article" date="2012" name="PLoS Pathog.">
        <title>Comparative genomics of the apicomplexan parasites Toxoplasma gondii and Neospora caninum: Coccidia differing in host range and transmission strategy.</title>
        <authorList>
            <person name="Reid A.J."/>
            <person name="Vermont S.J."/>
            <person name="Cotton J.A."/>
            <person name="Harris D."/>
            <person name="Hill-Cawthorne G.A."/>
            <person name="Konen-Waisman S."/>
            <person name="Latham S.M."/>
            <person name="Mourier T."/>
            <person name="Norton R."/>
            <person name="Quail M.A."/>
            <person name="Sanders M."/>
            <person name="Shanmugam D."/>
            <person name="Sohal A."/>
            <person name="Wasmuth J.D."/>
            <person name="Brunk B."/>
            <person name="Grigg M.E."/>
            <person name="Howard J.C."/>
            <person name="Parkinson J."/>
            <person name="Roos D.S."/>
            <person name="Trees A.J."/>
            <person name="Berriman M."/>
            <person name="Pain A."/>
            <person name="Wastling J.M."/>
        </authorList>
    </citation>
    <scope>NUCLEOTIDE SEQUENCE [LARGE SCALE GENOMIC DNA]</scope>
    <source>
        <strain evidence="4">Liverpool</strain>
    </source>
</reference>
<dbReference type="RefSeq" id="XP_003882969.1">
    <property type="nucleotide sequence ID" value="XM_003882920.1"/>
</dbReference>
<dbReference type="VEuPathDB" id="ToxoDB:NCLIV_027260"/>
<reference evidence="2" key="1">
    <citation type="submission" date="2011-02" db="EMBL/GenBank/DDBJ databases">
        <authorList>
            <person name="Aslett M."/>
        </authorList>
    </citation>
    <scope>NUCLEOTIDE SEQUENCE</scope>
    <source>
        <strain evidence="2">Liverpool</strain>
    </source>
</reference>
<name>F0VGU3_NEOCL</name>
<reference evidence="3" key="4">
    <citation type="journal article" date="2015" name="PLoS ONE">
        <title>Comprehensive Evaluation of Toxoplasma gondii VEG and Neospora caninum LIV Genomes with Tachyzoite Stage Transcriptome and Proteome Defines Novel Transcript Features.</title>
        <authorList>
            <person name="Ramaprasad A."/>
            <person name="Mourier T."/>
            <person name="Naeem R."/>
            <person name="Malas T.B."/>
            <person name="Moussa E."/>
            <person name="Panigrahi A."/>
            <person name="Vermont S.J."/>
            <person name="Otto T.D."/>
            <person name="Wastling J."/>
            <person name="Pain A."/>
        </authorList>
    </citation>
    <scope>NUCLEOTIDE SEQUENCE</scope>
    <source>
        <strain evidence="3">Liverpool</strain>
    </source>
</reference>
<protein>
    <submittedName>
        <fullName evidence="2">SRS domain-containing protein</fullName>
    </submittedName>
</protein>
<dbReference type="InterPro" id="IPR036755">
    <property type="entry name" value="SRS_dom_sf"/>
</dbReference>
<feature type="chain" id="PRO_5007655123" evidence="1">
    <location>
        <begin position="28"/>
        <end position="747"/>
    </location>
</feature>
<evidence type="ECO:0000313" key="3">
    <source>
        <dbReference type="EMBL" id="CEL66921.1"/>
    </source>
</evidence>
<dbReference type="OrthoDB" id="10337275at2759"/>
<evidence type="ECO:0000256" key="1">
    <source>
        <dbReference type="SAM" id="SignalP"/>
    </source>
</evidence>
<evidence type="ECO:0000313" key="4">
    <source>
        <dbReference type="Proteomes" id="UP000007494"/>
    </source>
</evidence>
<accession>F0VGU3</accession>
<dbReference type="AlphaFoldDB" id="F0VGU3"/>
<evidence type="ECO:0000313" key="2">
    <source>
        <dbReference type="EMBL" id="CBZ52937.1"/>
    </source>
</evidence>
<dbReference type="eggNOG" id="ENOG502R04Z">
    <property type="taxonomic scope" value="Eukaryota"/>
</dbReference>
<sequence>MECKRFLFSCLLSVSAALCFATGSAFASKDLFAEKNTLADLDDLQKSSANTCTSEQSPITINVGPNEEEATFKCDGSLTTLEPADCSGDACQSPVVVTLEQPKAQMIYDEEKCETPKLLEDVFPGATRKDNVHENTYTLTIPKKNRKQKDAWYQCKSALLSRTNNSCKVKISVAAGPTEDQSDDTTCSQEGSSITINVGAEQEEATFKCGGSLTTLDPVDCPGGSCPAAVATFDVQPVQMIYDDEKCQTAKPLEDVFPGAKRVDGSPENTYRLTIPKKNRKKKDAWYQCKSALPRSNNPCKVKITVAAGPSEDLSDDTTCSQEGSSITINVGAEQEEATFKCGGSLTTLDPADCPGGSCPAAVATFDVQPVQMIYDDEKCETPKLLEDVFPGATREDGSTENTYRLTIPKKNRKKKDAWYQCKSGLSRSNNPCKVKITVAAGPSEDLSDDTTCSQEGSSITINVGAEQEEATFKCGGSLTTLDPADCSGGSCSPVMATFDVQPVQMIYDDEKCQTAKPLEDVFPGATREDGSPENTYRLTIPKKNRKQKDAWYQCKTNGRTKNPCKVKISVSAGPEEPPAPSTENICTAGGVLNVNASPETPLKFVCPEDLPLKPTNKNRVYDNSDDRCHTEVDLSTLVDAELTGATPAILEPGASLYTLNVKKLPQKKALLCYKCATNNNLETLRRSNGVESNDCLVKVEIEADPTATTSSTQTPTTSSAITPESTLAASCNVLIVGLLAGAIHTI</sequence>
<keyword evidence="1" id="KW-0732">Signal</keyword>
<dbReference type="Proteomes" id="UP000007494">
    <property type="component" value="Chromosome VIIb"/>
</dbReference>
<gene>
    <name evidence="3" type="ORF">BN1204_027260</name>
    <name evidence="2" type="ORF">NCLIV_027260</name>
</gene>
<organism evidence="2 4">
    <name type="scientific">Neospora caninum (strain Liverpool)</name>
    <dbReference type="NCBI Taxonomy" id="572307"/>
    <lineage>
        <taxon>Eukaryota</taxon>
        <taxon>Sar</taxon>
        <taxon>Alveolata</taxon>
        <taxon>Apicomplexa</taxon>
        <taxon>Conoidasida</taxon>
        <taxon>Coccidia</taxon>
        <taxon>Eucoccidiorida</taxon>
        <taxon>Eimeriorina</taxon>
        <taxon>Sarcocystidae</taxon>
        <taxon>Neospora</taxon>
    </lineage>
</organism>
<dbReference type="EMBL" id="FR823389">
    <property type="protein sequence ID" value="CBZ52937.1"/>
    <property type="molecule type" value="Genomic_DNA"/>
</dbReference>
<keyword evidence="4" id="KW-1185">Reference proteome</keyword>